<feature type="transmembrane region" description="Helical" evidence="6">
    <location>
        <begin position="135"/>
        <end position="156"/>
    </location>
</feature>
<proteinExistence type="predicted"/>
<dbReference type="InterPro" id="IPR036259">
    <property type="entry name" value="MFS_trans_sf"/>
</dbReference>
<feature type="compositionally biased region" description="Polar residues" evidence="5">
    <location>
        <begin position="47"/>
        <end position="58"/>
    </location>
</feature>
<evidence type="ECO:0000256" key="5">
    <source>
        <dbReference type="SAM" id="MobiDB-lite"/>
    </source>
</evidence>
<dbReference type="SUPFAM" id="SSF103473">
    <property type="entry name" value="MFS general substrate transporter"/>
    <property type="match status" value="1"/>
</dbReference>
<dbReference type="OrthoDB" id="3066029at2759"/>
<feature type="transmembrane region" description="Helical" evidence="6">
    <location>
        <begin position="291"/>
        <end position="313"/>
    </location>
</feature>
<evidence type="ECO:0000259" key="7">
    <source>
        <dbReference type="PROSITE" id="PS50850"/>
    </source>
</evidence>
<dbReference type="EMBL" id="LT598465">
    <property type="protein sequence ID" value="SCU91901.1"/>
    <property type="molecule type" value="Genomic_DNA"/>
</dbReference>
<dbReference type="PROSITE" id="PS50850">
    <property type="entry name" value="MFS"/>
    <property type="match status" value="1"/>
</dbReference>
<evidence type="ECO:0000313" key="9">
    <source>
        <dbReference type="Proteomes" id="UP000191024"/>
    </source>
</evidence>
<feature type="transmembrane region" description="Helical" evidence="6">
    <location>
        <begin position="386"/>
        <end position="410"/>
    </location>
</feature>
<evidence type="ECO:0000256" key="6">
    <source>
        <dbReference type="SAM" id="Phobius"/>
    </source>
</evidence>
<feature type="transmembrane region" description="Helical" evidence="6">
    <location>
        <begin position="229"/>
        <end position="251"/>
    </location>
</feature>
<keyword evidence="3 6" id="KW-1133">Transmembrane helix</keyword>
<name>A0A1G4JMT9_9SACH</name>
<feature type="compositionally biased region" description="Polar residues" evidence="5">
    <location>
        <begin position="14"/>
        <end position="23"/>
    </location>
</feature>
<gene>
    <name evidence="8" type="ORF">LAMI_0E07822G</name>
</gene>
<feature type="transmembrane region" description="Helical" evidence="6">
    <location>
        <begin position="168"/>
        <end position="190"/>
    </location>
</feature>
<dbReference type="Pfam" id="PF07690">
    <property type="entry name" value="MFS_1"/>
    <property type="match status" value="1"/>
</dbReference>
<comment type="subcellular location">
    <subcellularLocation>
        <location evidence="1">Membrane</location>
        <topology evidence="1">Multi-pass membrane protein</topology>
    </subcellularLocation>
</comment>
<evidence type="ECO:0000256" key="1">
    <source>
        <dbReference type="ARBA" id="ARBA00004141"/>
    </source>
</evidence>
<dbReference type="AlphaFoldDB" id="A0A1G4JMT9"/>
<dbReference type="InterPro" id="IPR011701">
    <property type="entry name" value="MFS"/>
</dbReference>
<feature type="transmembrane region" description="Helical" evidence="6">
    <location>
        <begin position="202"/>
        <end position="223"/>
    </location>
</feature>
<feature type="transmembrane region" description="Helical" evidence="6">
    <location>
        <begin position="502"/>
        <end position="523"/>
    </location>
</feature>
<evidence type="ECO:0000313" key="8">
    <source>
        <dbReference type="EMBL" id="SCU91901.1"/>
    </source>
</evidence>
<dbReference type="PANTHER" id="PTHR23502:SF21">
    <property type="entry name" value="DITYROSINE TRANSPORTER 1"/>
    <property type="match status" value="1"/>
</dbReference>
<organism evidence="8 9">
    <name type="scientific">Lachancea mirantina</name>
    <dbReference type="NCBI Taxonomy" id="1230905"/>
    <lineage>
        <taxon>Eukaryota</taxon>
        <taxon>Fungi</taxon>
        <taxon>Dikarya</taxon>
        <taxon>Ascomycota</taxon>
        <taxon>Saccharomycotina</taxon>
        <taxon>Saccharomycetes</taxon>
        <taxon>Saccharomycetales</taxon>
        <taxon>Saccharomycetaceae</taxon>
        <taxon>Lachancea</taxon>
    </lineage>
</organism>
<accession>A0A1G4JMT9</accession>
<sequence length="598" mass="65633">MSDVGSDNERSRNHQQNENQATEGLSDWEVFDVTFDAGGMQSLLEDQPQSQSRLSENPDSAGKMGRRSSEFPIKKSLMHEASNLEAQKDLEDKLATDADQNGDLQSQDDFYSAASNDIFAHLGTEYTVFSKRQRVLIFFIIIFVGFLGPLSGNIYIPALPLLQTVFHISATAINATVSVFMAVFAVGPLFWASFADFGGRKLLYMISLTLAVIINVLLAAVPANTGALFALRILQAFASSSVMSLGAGTISDISPPKQRGKSIAYFMLGPNMGPIVAPIIAGLILMRGNHWRWLFGLTSILSAIGLVLVLLLLPETLRCVVGNGDARWRASNQAPELVKTEDYRNTAEMKLKVKFASDIGIMKPVSNSAEFRKLYPRPPKPSFRGYWALIKFVPVTVCSVTTAILFASYYAFSVTFAHFLSQDYHLTNLQIGACYVCPGVALLLGSVIGGHLSDYFRKMWLKYHEGQEFPSHKRLLLQVWGLLVNICGSVGYGWSIQFHHHLAVVLVFSFLTAFGMTWCSNASMTYLTECMPKRAAATVAIGSFFRNLAAAISSVIVIKLCDAMGTGWCFSGLAFCSVVAMLGIIYLIQYGARWAPKA</sequence>
<feature type="transmembrane region" description="Helical" evidence="6">
    <location>
        <begin position="263"/>
        <end position="285"/>
    </location>
</feature>
<feature type="transmembrane region" description="Helical" evidence="6">
    <location>
        <begin position="430"/>
        <end position="454"/>
    </location>
</feature>
<dbReference type="InterPro" id="IPR020846">
    <property type="entry name" value="MFS_dom"/>
</dbReference>
<feature type="domain" description="Major facilitator superfamily (MFS) profile" evidence="7">
    <location>
        <begin position="137"/>
        <end position="592"/>
    </location>
</feature>
<dbReference type="PANTHER" id="PTHR23502">
    <property type="entry name" value="MAJOR FACILITATOR SUPERFAMILY"/>
    <property type="match status" value="1"/>
</dbReference>
<protein>
    <submittedName>
        <fullName evidence="8">LAMI_0E07822g1_1</fullName>
    </submittedName>
</protein>
<keyword evidence="9" id="KW-1185">Reference proteome</keyword>
<feature type="region of interest" description="Disordered" evidence="5">
    <location>
        <begin position="1"/>
        <end position="67"/>
    </location>
</feature>
<evidence type="ECO:0000256" key="4">
    <source>
        <dbReference type="ARBA" id="ARBA00023136"/>
    </source>
</evidence>
<keyword evidence="2 6" id="KW-0812">Transmembrane</keyword>
<dbReference type="GO" id="GO:0005275">
    <property type="term" value="F:amine transmembrane transporter activity"/>
    <property type="evidence" value="ECO:0007669"/>
    <property type="project" value="TreeGrafter"/>
</dbReference>
<dbReference type="CDD" id="cd17323">
    <property type="entry name" value="MFS_Tpo1_MDR_like"/>
    <property type="match status" value="1"/>
</dbReference>
<dbReference type="Gene3D" id="1.20.1250.20">
    <property type="entry name" value="MFS general substrate transporter like domains"/>
    <property type="match status" value="1"/>
</dbReference>
<evidence type="ECO:0000256" key="2">
    <source>
        <dbReference type="ARBA" id="ARBA00022692"/>
    </source>
</evidence>
<reference evidence="8 9" key="1">
    <citation type="submission" date="2016-03" db="EMBL/GenBank/DDBJ databases">
        <authorList>
            <person name="Devillers H."/>
        </authorList>
    </citation>
    <scope>NUCLEOTIDE SEQUENCE [LARGE SCALE GENOMIC DNA]</scope>
    <source>
        <strain evidence="8">CBS 11717</strain>
    </source>
</reference>
<feature type="transmembrane region" description="Helical" evidence="6">
    <location>
        <begin position="475"/>
        <end position="496"/>
    </location>
</feature>
<feature type="transmembrane region" description="Helical" evidence="6">
    <location>
        <begin position="570"/>
        <end position="588"/>
    </location>
</feature>
<dbReference type="Proteomes" id="UP000191024">
    <property type="component" value="Chromosome E"/>
</dbReference>
<keyword evidence="4 6" id="KW-0472">Membrane</keyword>
<feature type="transmembrane region" description="Helical" evidence="6">
    <location>
        <begin position="535"/>
        <end position="558"/>
    </location>
</feature>
<dbReference type="GO" id="GO:0005886">
    <property type="term" value="C:plasma membrane"/>
    <property type="evidence" value="ECO:0007669"/>
    <property type="project" value="TreeGrafter"/>
</dbReference>
<evidence type="ECO:0000256" key="3">
    <source>
        <dbReference type="ARBA" id="ARBA00022989"/>
    </source>
</evidence>